<organism evidence="1">
    <name type="scientific">Anguilla anguilla</name>
    <name type="common">European freshwater eel</name>
    <name type="synonym">Muraena anguilla</name>
    <dbReference type="NCBI Taxonomy" id="7936"/>
    <lineage>
        <taxon>Eukaryota</taxon>
        <taxon>Metazoa</taxon>
        <taxon>Chordata</taxon>
        <taxon>Craniata</taxon>
        <taxon>Vertebrata</taxon>
        <taxon>Euteleostomi</taxon>
        <taxon>Actinopterygii</taxon>
        <taxon>Neopterygii</taxon>
        <taxon>Teleostei</taxon>
        <taxon>Anguilliformes</taxon>
        <taxon>Anguillidae</taxon>
        <taxon>Anguilla</taxon>
    </lineage>
</organism>
<proteinExistence type="predicted"/>
<evidence type="ECO:0000313" key="1">
    <source>
        <dbReference type="EMBL" id="JAH66031.1"/>
    </source>
</evidence>
<accession>A0A0E9UJZ2</accession>
<name>A0A0E9UJZ2_ANGAN</name>
<dbReference type="EMBL" id="GBXM01042546">
    <property type="protein sequence ID" value="JAH66031.1"/>
    <property type="molecule type" value="Transcribed_RNA"/>
</dbReference>
<reference evidence="1" key="1">
    <citation type="submission" date="2014-11" db="EMBL/GenBank/DDBJ databases">
        <authorList>
            <person name="Amaro Gonzalez C."/>
        </authorList>
    </citation>
    <scope>NUCLEOTIDE SEQUENCE</scope>
</reference>
<reference evidence="1" key="2">
    <citation type="journal article" date="2015" name="Fish Shellfish Immunol.">
        <title>Early steps in the European eel (Anguilla anguilla)-Vibrio vulnificus interaction in the gills: Role of the RtxA13 toxin.</title>
        <authorList>
            <person name="Callol A."/>
            <person name="Pajuelo D."/>
            <person name="Ebbesson L."/>
            <person name="Teles M."/>
            <person name="MacKenzie S."/>
            <person name="Amaro C."/>
        </authorList>
    </citation>
    <scope>NUCLEOTIDE SEQUENCE</scope>
</reference>
<protein>
    <submittedName>
        <fullName evidence="1">Uncharacterized protein</fullName>
    </submittedName>
</protein>
<sequence>MVMQFYPMTSLLILVKFLY</sequence>
<dbReference type="AlphaFoldDB" id="A0A0E9UJZ2"/>